<keyword evidence="2" id="KW-0677">Repeat</keyword>
<dbReference type="Pfam" id="PF20431">
    <property type="entry name" value="E_motif"/>
    <property type="match status" value="1"/>
</dbReference>
<dbReference type="Pfam" id="PF01535">
    <property type="entry name" value="PPR"/>
    <property type="match status" value="4"/>
</dbReference>
<feature type="repeat" description="PPR" evidence="3">
    <location>
        <begin position="112"/>
        <end position="146"/>
    </location>
</feature>
<dbReference type="PANTHER" id="PTHR24015">
    <property type="entry name" value="OS07G0578800 PROTEIN-RELATED"/>
    <property type="match status" value="1"/>
</dbReference>
<reference evidence="6" key="1">
    <citation type="submission" date="2016-04" db="EMBL/GenBank/DDBJ databases">
        <title>Cephalotus genome sequencing.</title>
        <authorList>
            <person name="Fukushima K."/>
            <person name="Hasebe M."/>
            <person name="Fang X."/>
        </authorList>
    </citation>
    <scope>NUCLEOTIDE SEQUENCE [LARGE SCALE GENOMIC DNA]</scope>
    <source>
        <strain evidence="6">cv. St1</strain>
    </source>
</reference>
<dbReference type="InterPro" id="IPR046848">
    <property type="entry name" value="E_motif"/>
</dbReference>
<dbReference type="FunFam" id="1.25.40.10:FF:001384">
    <property type="entry name" value="Pentatricopeptide repeat-containing protein mitochondrial"/>
    <property type="match status" value="1"/>
</dbReference>
<feature type="non-terminal residue" evidence="5">
    <location>
        <position position="821"/>
    </location>
</feature>
<dbReference type="PROSITE" id="PS51375">
    <property type="entry name" value="PPR"/>
    <property type="match status" value="6"/>
</dbReference>
<feature type="repeat" description="PPR" evidence="3">
    <location>
        <begin position="514"/>
        <end position="548"/>
    </location>
</feature>
<dbReference type="Gene3D" id="1.25.40.10">
    <property type="entry name" value="Tetratricopeptide repeat domain"/>
    <property type="match status" value="6"/>
</dbReference>
<dbReference type="InterPro" id="IPR046960">
    <property type="entry name" value="PPR_At4g14850-like_plant"/>
</dbReference>
<dbReference type="OrthoDB" id="185373at2759"/>
<dbReference type="FunFam" id="1.25.40.10:FF:000073">
    <property type="entry name" value="Pentatricopeptide repeat-containing protein chloroplastic"/>
    <property type="match status" value="1"/>
</dbReference>
<keyword evidence="6" id="KW-1185">Reference proteome</keyword>
<feature type="repeat" description="PPR" evidence="3">
    <location>
        <begin position="413"/>
        <end position="447"/>
    </location>
</feature>
<evidence type="ECO:0000256" key="1">
    <source>
        <dbReference type="ARBA" id="ARBA00006643"/>
    </source>
</evidence>
<dbReference type="Pfam" id="PF13041">
    <property type="entry name" value="PPR_2"/>
    <property type="match status" value="5"/>
</dbReference>
<dbReference type="InParanoid" id="A0A1Q3CIA9"/>
<feature type="repeat" description="PPR" evidence="3">
    <location>
        <begin position="311"/>
        <end position="345"/>
    </location>
</feature>
<dbReference type="InterPro" id="IPR046849">
    <property type="entry name" value="E2_motif"/>
</dbReference>
<accession>A0A1Q3CIA9</accession>
<evidence type="ECO:0000313" key="6">
    <source>
        <dbReference type="Proteomes" id="UP000187406"/>
    </source>
</evidence>
<feature type="repeat" description="PPR" evidence="3">
    <location>
        <begin position="182"/>
        <end position="216"/>
    </location>
</feature>
<dbReference type="Proteomes" id="UP000187406">
    <property type="component" value="Unassembled WGS sequence"/>
</dbReference>
<evidence type="ECO:0000259" key="4">
    <source>
        <dbReference type="Pfam" id="PF14432"/>
    </source>
</evidence>
<dbReference type="GO" id="GO:0008270">
    <property type="term" value="F:zinc ion binding"/>
    <property type="evidence" value="ECO:0007669"/>
    <property type="project" value="InterPro"/>
</dbReference>
<dbReference type="NCBIfam" id="TIGR00756">
    <property type="entry name" value="PPR"/>
    <property type="match status" value="8"/>
</dbReference>
<dbReference type="InterPro" id="IPR032867">
    <property type="entry name" value="DYW_dom"/>
</dbReference>
<dbReference type="InterPro" id="IPR002885">
    <property type="entry name" value="PPR_rpt"/>
</dbReference>
<name>A0A1Q3CIA9_CEPFO</name>
<dbReference type="GO" id="GO:0009451">
    <property type="term" value="P:RNA modification"/>
    <property type="evidence" value="ECO:0007669"/>
    <property type="project" value="InterPro"/>
</dbReference>
<dbReference type="InterPro" id="IPR011990">
    <property type="entry name" value="TPR-like_helical_dom_sf"/>
</dbReference>
<dbReference type="EMBL" id="BDDD01002084">
    <property type="protein sequence ID" value="GAV79949.1"/>
    <property type="molecule type" value="Genomic_DNA"/>
</dbReference>
<dbReference type="FunFam" id="1.25.40.10:FF:000031">
    <property type="entry name" value="Pentatricopeptide repeat-containing protein mitochondrial"/>
    <property type="match status" value="2"/>
</dbReference>
<gene>
    <name evidence="5" type="ORF">CFOL_v3_23411</name>
</gene>
<dbReference type="Pfam" id="PF14432">
    <property type="entry name" value="DYW_deaminase"/>
    <property type="match status" value="1"/>
</dbReference>
<proteinExistence type="inferred from homology"/>
<comment type="similarity">
    <text evidence="1">Belongs to the PPR family. PCMP-H subfamily.</text>
</comment>
<organism evidence="5 6">
    <name type="scientific">Cephalotus follicularis</name>
    <name type="common">Albany pitcher plant</name>
    <dbReference type="NCBI Taxonomy" id="3775"/>
    <lineage>
        <taxon>Eukaryota</taxon>
        <taxon>Viridiplantae</taxon>
        <taxon>Streptophyta</taxon>
        <taxon>Embryophyta</taxon>
        <taxon>Tracheophyta</taxon>
        <taxon>Spermatophyta</taxon>
        <taxon>Magnoliopsida</taxon>
        <taxon>eudicotyledons</taxon>
        <taxon>Gunneridae</taxon>
        <taxon>Pentapetalae</taxon>
        <taxon>rosids</taxon>
        <taxon>fabids</taxon>
        <taxon>Oxalidales</taxon>
        <taxon>Cephalotaceae</taxon>
        <taxon>Cephalotus</taxon>
    </lineage>
</organism>
<dbReference type="Pfam" id="PF20430">
    <property type="entry name" value="Eplus_motif"/>
    <property type="match status" value="1"/>
</dbReference>
<sequence>AEFIFTQIHQPNTFMYNTMIKGYAQSPNPERALQIYGNMKRKGILSENYTYPVLKACGMMARLVEGEEVHGEVVKRGFGCDLFVVNGLIGMYCKCGEMGWARMVFDGFVVKNVISWSIMIDCYARNGNSLEALNLFRLMLCQGTKPDKVSVVGVILACAQLGALDQGRWIHMYMKKNQIIMDLVIQTALVDMYMKCGSLDEARRMFNSMSKRSIVSWNAMIVGLGMNGFGKEALEYFALVKMETDKFTYPFVLKACGDMLLVDIGRSVHGELVVSGFESDIYVENSLIAMYAKFGDMVMARMVFDKMLNRDLTSWNTMVSGYVKNGNPREALVFFELMGKTGLVADATTLLGLLSGCADLLAVKQGKEIHGYVVRNGIKLCNGFLINSLIEMYCVCNSVVDARRLFEGLLAKDVVSWNCIISGYTKIGDAFESLRIFCRMVLEGAKPDQVTLVSVLGACDQITALQFALSVHSSLIKKGFAGNTMVATALINMYSKCGSLACSRHIFDEMPHKNLVSWSVMVTGYGIHGRGRDAISLFCEMLANNVTPDEGVFTSVLSACSHAGLVVEGKEIFQRMTKNYNVKPGPAHYSCLVDLLGRAGHLDEAYDVIKSMEVNPTDDIWTALLSACRQYRNVKLAEIIEQKVFDMNPREVGSYICLSNIYATEKRWNDVDRVRSMLRNKRFKKPPGCSFVELNKMVYFFLVGDRSHPQTKEIYAKLSVLNQMLKKAGYKPDTSSVFYDVKEEVKETMLWDHSERLAIAFSLINTGPGTIIRITKNLRVCGDCHTVTKLISKLMCREIIMRDIHRFHHFRNGFCSCGDYW</sequence>
<evidence type="ECO:0000256" key="3">
    <source>
        <dbReference type="PROSITE-ProRule" id="PRU00708"/>
    </source>
</evidence>
<protein>
    <submittedName>
        <fullName evidence="5">PPR domain-containing protein/PPR_2 domain-containing protein/DYW_deaminase domain-containing protein</fullName>
    </submittedName>
</protein>
<dbReference type="AlphaFoldDB" id="A0A1Q3CIA9"/>
<dbReference type="FunFam" id="1.25.40.10:FF:000344">
    <property type="entry name" value="Pentatricopeptide repeat-containing protein"/>
    <property type="match status" value="1"/>
</dbReference>
<dbReference type="GO" id="GO:0003723">
    <property type="term" value="F:RNA binding"/>
    <property type="evidence" value="ECO:0007669"/>
    <property type="project" value="InterPro"/>
</dbReference>
<comment type="caution">
    <text evidence="5">The sequence shown here is derived from an EMBL/GenBank/DDBJ whole genome shotgun (WGS) entry which is preliminary data.</text>
</comment>
<feature type="repeat" description="PPR" evidence="3">
    <location>
        <begin position="12"/>
        <end position="46"/>
    </location>
</feature>
<dbReference type="FunFam" id="1.25.40.10:FF:000366">
    <property type="entry name" value="Pentatricopeptide (PPR) repeat-containing protein"/>
    <property type="match status" value="1"/>
</dbReference>
<dbReference type="PANTHER" id="PTHR24015:SF1063">
    <property type="entry name" value="OS12G0156900 PROTEIN"/>
    <property type="match status" value="1"/>
</dbReference>
<feature type="domain" description="DYW" evidence="4">
    <location>
        <begin position="729"/>
        <end position="821"/>
    </location>
</feature>
<feature type="non-terminal residue" evidence="5">
    <location>
        <position position="1"/>
    </location>
</feature>
<evidence type="ECO:0000313" key="5">
    <source>
        <dbReference type="EMBL" id="GAV79949.1"/>
    </source>
</evidence>
<evidence type="ECO:0000256" key="2">
    <source>
        <dbReference type="ARBA" id="ARBA00022737"/>
    </source>
</evidence>